<dbReference type="Proteomes" id="UP000669133">
    <property type="component" value="Unassembled WGS sequence"/>
</dbReference>
<dbReference type="CDD" id="cd08284">
    <property type="entry name" value="FDH_like_2"/>
    <property type="match status" value="1"/>
</dbReference>
<dbReference type="GO" id="GO:0008270">
    <property type="term" value="F:zinc ion binding"/>
    <property type="evidence" value="ECO:0007669"/>
    <property type="project" value="InterPro"/>
</dbReference>
<name>A0A8H7ZF73_9ASCO</name>
<evidence type="ECO:0000259" key="7">
    <source>
        <dbReference type="Pfam" id="PF08240"/>
    </source>
</evidence>
<evidence type="ECO:0008006" key="10">
    <source>
        <dbReference type="Google" id="ProtNLM"/>
    </source>
</evidence>
<keyword evidence="9" id="KW-1185">Reference proteome</keyword>
<dbReference type="SUPFAM" id="SSF51735">
    <property type="entry name" value="NAD(P)-binding Rossmann-fold domains"/>
    <property type="match status" value="1"/>
</dbReference>
<comment type="similarity">
    <text evidence="5">Belongs to the zinc-containing alcohol dehydrogenase family.</text>
</comment>
<dbReference type="OrthoDB" id="3941538at2759"/>
<dbReference type="GO" id="GO:0016491">
    <property type="term" value="F:oxidoreductase activity"/>
    <property type="evidence" value="ECO:0007669"/>
    <property type="project" value="UniProtKB-KW"/>
</dbReference>
<reference evidence="8 9" key="1">
    <citation type="submission" date="2020-12" db="EMBL/GenBank/DDBJ databases">
        <title>Effect of drift, selection, and recombination on the evolution of hybrid genomes in Candida yeast pathogens.</title>
        <authorList>
            <person name="Mixao V."/>
            <person name="Ksiezopolska E."/>
            <person name="Saus E."/>
            <person name="Boekhout T."/>
            <person name="Gacser A."/>
            <person name="Gabaldon T."/>
        </authorList>
    </citation>
    <scope>NUCLEOTIDE SEQUENCE [LARGE SCALE GENOMIC DNA]</scope>
    <source>
        <strain evidence="8 9">BP57</strain>
    </source>
</reference>
<keyword evidence="2 5" id="KW-0479">Metal-binding</keyword>
<dbReference type="InterPro" id="IPR002328">
    <property type="entry name" value="ADH_Zn_CS"/>
</dbReference>
<evidence type="ECO:0000256" key="3">
    <source>
        <dbReference type="ARBA" id="ARBA00022833"/>
    </source>
</evidence>
<evidence type="ECO:0000313" key="8">
    <source>
        <dbReference type="EMBL" id="KAG5417736.1"/>
    </source>
</evidence>
<sequence length="633" mass="71443">MDPNQDIFEQLDTALLDIFYRNNSLHNNLHNLPEHEQQRALDEMADFLRQNSLNSTRNRNHRPRTIRRFYEISWYWTYLPLFTIRFDRIFQQLTMRNFQRCIANAAYWIAKMIQSGMRSLLFLFVLQTYLRNVTSMIFVFSNLITFSTNFIKDICTFIFQNSPSVLHDHALLVTHKYDVFYTLNSKEYVDASIWQHMWYILKNCRASLLNTICIVSKEGPSDCDLITNSLVYRMSDAIAKSCPQLSTSMPTYQSPIPVLEMSQLPTEMKAVVFRAPFDVQVESKPVPKIENSTDAIVKVEYAGLCGSDMHTYRGHIKGKPGTIVGHEFTGTVVEVGKDVTKFNAGDDVLSCFSIQCGECFYCEHGLTGQCAKTNTFGKPGLDGGQAEYVRVPYADHVLVKKPESSKGDDIDDSVYLLMADIFVTGYFGVKKIVDFFKTQPVQNYKAQQIKDVSVLQIGAGPVGLCALHVLKHFGFEKIVVVDSIPSRLEAATKIGAYKTINYEKEANGVTDFVTSELNGVGFDAVLEVVGAESSMKTAFDAVRGNGFVSALGMGHGPFPFDALQAYLKNLNLSCGRCHAYALFPEALKIFETMKDKLTDFIDLKTPIDNAKEAFKLFDEHKVNKVAFGFKNKV</sequence>
<dbReference type="InterPro" id="IPR011032">
    <property type="entry name" value="GroES-like_sf"/>
</dbReference>
<evidence type="ECO:0000256" key="5">
    <source>
        <dbReference type="RuleBase" id="RU361277"/>
    </source>
</evidence>
<evidence type="ECO:0000256" key="1">
    <source>
        <dbReference type="ARBA" id="ARBA00001947"/>
    </source>
</evidence>
<feature type="domain" description="Alcohol dehydrogenase-like N-terminal" evidence="7">
    <location>
        <begin position="293"/>
        <end position="401"/>
    </location>
</feature>
<proteinExistence type="inferred from homology"/>
<dbReference type="PANTHER" id="PTHR42813:SF2">
    <property type="entry name" value="DEHYDROGENASE, ZINC-CONTAINING, PUTATIVE (AFU_ORTHOLOGUE AFUA_2G02810)-RELATED"/>
    <property type="match status" value="1"/>
</dbReference>
<organism evidence="8 9">
    <name type="scientific">Candida metapsilosis</name>
    <dbReference type="NCBI Taxonomy" id="273372"/>
    <lineage>
        <taxon>Eukaryota</taxon>
        <taxon>Fungi</taxon>
        <taxon>Dikarya</taxon>
        <taxon>Ascomycota</taxon>
        <taxon>Saccharomycotina</taxon>
        <taxon>Pichiomycetes</taxon>
        <taxon>Debaryomycetaceae</taxon>
        <taxon>Candida/Lodderomyces clade</taxon>
        <taxon>Candida</taxon>
    </lineage>
</organism>
<evidence type="ECO:0000259" key="6">
    <source>
        <dbReference type="Pfam" id="PF00107"/>
    </source>
</evidence>
<feature type="domain" description="Alcohol dehydrogenase-like C-terminal" evidence="6">
    <location>
        <begin position="461"/>
        <end position="588"/>
    </location>
</feature>
<accession>A0A8H7ZF73</accession>
<dbReference type="InterPro" id="IPR013149">
    <property type="entry name" value="ADH-like_C"/>
</dbReference>
<gene>
    <name evidence="8" type="ORF">I9W82_005372</name>
</gene>
<dbReference type="InterPro" id="IPR013154">
    <property type="entry name" value="ADH-like_N"/>
</dbReference>
<protein>
    <recommendedName>
        <fullName evidence="10">Enoyl reductase (ER) domain-containing protein</fullName>
    </recommendedName>
</protein>
<dbReference type="RefSeq" id="XP_067546852.1">
    <property type="nucleotide sequence ID" value="XM_067694542.1"/>
</dbReference>
<dbReference type="GeneID" id="93654001"/>
<dbReference type="Gene3D" id="3.40.50.720">
    <property type="entry name" value="NAD(P)-binding Rossmann-like Domain"/>
    <property type="match status" value="1"/>
</dbReference>
<dbReference type="PROSITE" id="PS00059">
    <property type="entry name" value="ADH_ZINC"/>
    <property type="match status" value="1"/>
</dbReference>
<comment type="cofactor">
    <cofactor evidence="1 5">
        <name>Zn(2+)</name>
        <dbReference type="ChEBI" id="CHEBI:29105"/>
    </cofactor>
</comment>
<dbReference type="EMBL" id="JAEOAQ010000007">
    <property type="protein sequence ID" value="KAG5417736.1"/>
    <property type="molecule type" value="Genomic_DNA"/>
</dbReference>
<dbReference type="PANTHER" id="PTHR42813">
    <property type="entry name" value="ZINC-TYPE ALCOHOL DEHYDROGENASE-LIKE"/>
    <property type="match status" value="1"/>
</dbReference>
<dbReference type="SUPFAM" id="SSF50129">
    <property type="entry name" value="GroES-like"/>
    <property type="match status" value="1"/>
</dbReference>
<keyword evidence="3 5" id="KW-0862">Zinc</keyword>
<dbReference type="InterPro" id="IPR036291">
    <property type="entry name" value="NAD(P)-bd_dom_sf"/>
</dbReference>
<evidence type="ECO:0000256" key="2">
    <source>
        <dbReference type="ARBA" id="ARBA00022723"/>
    </source>
</evidence>
<keyword evidence="4" id="KW-0560">Oxidoreductase</keyword>
<dbReference type="Gene3D" id="3.90.180.10">
    <property type="entry name" value="Medium-chain alcohol dehydrogenases, catalytic domain"/>
    <property type="match status" value="1"/>
</dbReference>
<dbReference type="AlphaFoldDB" id="A0A8H7ZF73"/>
<dbReference type="Pfam" id="PF00107">
    <property type="entry name" value="ADH_zinc_N"/>
    <property type="match status" value="1"/>
</dbReference>
<evidence type="ECO:0000313" key="9">
    <source>
        <dbReference type="Proteomes" id="UP000669133"/>
    </source>
</evidence>
<evidence type="ECO:0000256" key="4">
    <source>
        <dbReference type="ARBA" id="ARBA00023002"/>
    </source>
</evidence>
<dbReference type="Pfam" id="PF08240">
    <property type="entry name" value="ADH_N"/>
    <property type="match status" value="1"/>
</dbReference>
<comment type="caution">
    <text evidence="8">The sequence shown here is derived from an EMBL/GenBank/DDBJ whole genome shotgun (WGS) entry which is preliminary data.</text>
</comment>